<evidence type="ECO:0000259" key="8">
    <source>
        <dbReference type="PROSITE" id="PS50076"/>
    </source>
</evidence>
<dbReference type="GO" id="GO:0003723">
    <property type="term" value="F:RNA binding"/>
    <property type="evidence" value="ECO:0007669"/>
    <property type="project" value="UniProtKB-UniRule"/>
</dbReference>
<evidence type="ECO:0000256" key="2">
    <source>
        <dbReference type="ARBA" id="ARBA00022448"/>
    </source>
</evidence>
<feature type="region of interest" description="Disordered" evidence="7">
    <location>
        <begin position="140"/>
        <end position="165"/>
    </location>
</feature>
<dbReference type="InterPro" id="IPR016024">
    <property type="entry name" value="ARM-type_fold"/>
</dbReference>
<dbReference type="Proteomes" id="UP000316621">
    <property type="component" value="Chromosome 6"/>
</dbReference>
<dbReference type="AlphaFoldDB" id="A0A4Y7K1S4"/>
<feature type="domain" description="RRM" evidence="9">
    <location>
        <begin position="174"/>
        <end position="251"/>
    </location>
</feature>
<dbReference type="GO" id="GO:0031267">
    <property type="term" value="F:small GTPase binding"/>
    <property type="evidence" value="ECO:0007669"/>
    <property type="project" value="InterPro"/>
</dbReference>
<gene>
    <name evidence="11" type="ORF">C5167_010484</name>
</gene>
<dbReference type="InterPro" id="IPR000504">
    <property type="entry name" value="RRM_dom"/>
</dbReference>
<feature type="region of interest" description="Disordered" evidence="7">
    <location>
        <begin position="291"/>
        <end position="323"/>
    </location>
</feature>
<accession>A0A4Y7K1S4</accession>
<keyword evidence="4" id="KW-0677">Repeat</keyword>
<dbReference type="Gramene" id="RZC66796">
    <property type="protein sequence ID" value="RZC66796"/>
    <property type="gene ID" value="C5167_010484"/>
</dbReference>
<evidence type="ECO:0000313" key="12">
    <source>
        <dbReference type="Proteomes" id="UP000316621"/>
    </source>
</evidence>
<reference evidence="11 12" key="1">
    <citation type="journal article" date="2018" name="Science">
        <title>The opium poppy genome and morphinan production.</title>
        <authorList>
            <person name="Guo L."/>
            <person name="Winzer T."/>
            <person name="Yang X."/>
            <person name="Li Y."/>
            <person name="Ning Z."/>
            <person name="He Z."/>
            <person name="Teodor R."/>
            <person name="Lu Y."/>
            <person name="Bowser T.A."/>
            <person name="Graham I.A."/>
            <person name="Ye K."/>
        </authorList>
    </citation>
    <scope>NUCLEOTIDE SEQUENCE [LARGE SCALE GENOMIC DNA]</scope>
    <source>
        <strain evidence="12">cv. HN1</strain>
        <tissue evidence="11">Leaves</tissue>
    </source>
</reference>
<keyword evidence="3" id="KW-0963">Cytoplasm</keyword>
<dbReference type="PROSITE" id="PS50102">
    <property type="entry name" value="RRM"/>
    <property type="match status" value="1"/>
</dbReference>
<keyword evidence="12" id="KW-1185">Reference proteome</keyword>
<dbReference type="CDD" id="cd12429">
    <property type="entry name" value="RRM_DNAJC17"/>
    <property type="match status" value="1"/>
</dbReference>
<evidence type="ECO:0000256" key="6">
    <source>
        <dbReference type="PROSITE-ProRule" id="PRU00176"/>
    </source>
</evidence>
<evidence type="ECO:0000256" key="1">
    <source>
        <dbReference type="ARBA" id="ARBA00004496"/>
    </source>
</evidence>
<keyword evidence="5" id="KW-0653">Protein transport</keyword>
<dbReference type="Pfam" id="PF03810">
    <property type="entry name" value="IBN_N"/>
    <property type="match status" value="1"/>
</dbReference>
<dbReference type="STRING" id="3469.A0A4Y7K1S4"/>
<evidence type="ECO:0000256" key="5">
    <source>
        <dbReference type="ARBA" id="ARBA00022927"/>
    </source>
</evidence>
<dbReference type="SMART" id="SM00271">
    <property type="entry name" value="DnaJ"/>
    <property type="match status" value="1"/>
</dbReference>
<dbReference type="InterPro" id="IPR001494">
    <property type="entry name" value="Importin-beta_N"/>
</dbReference>
<feature type="compositionally biased region" description="Basic and acidic residues" evidence="7">
    <location>
        <begin position="94"/>
        <end position="118"/>
    </location>
</feature>
<keyword evidence="6" id="KW-0694">RNA-binding</keyword>
<organism evidence="11 12">
    <name type="scientific">Papaver somniferum</name>
    <name type="common">Opium poppy</name>
    <dbReference type="NCBI Taxonomy" id="3469"/>
    <lineage>
        <taxon>Eukaryota</taxon>
        <taxon>Viridiplantae</taxon>
        <taxon>Streptophyta</taxon>
        <taxon>Embryophyta</taxon>
        <taxon>Tracheophyta</taxon>
        <taxon>Spermatophyta</taxon>
        <taxon>Magnoliopsida</taxon>
        <taxon>Ranunculales</taxon>
        <taxon>Papaveraceae</taxon>
        <taxon>Papaveroideae</taxon>
        <taxon>Papaver</taxon>
    </lineage>
</organism>
<dbReference type="GO" id="GO:0006606">
    <property type="term" value="P:protein import into nucleus"/>
    <property type="evidence" value="ECO:0007669"/>
    <property type="project" value="InterPro"/>
</dbReference>
<sequence length="1058" mass="117826">MEIDHYVILGLPSGEEGAKLTDERIGKAYRTKALELHPDKNRNDPNANTKFLKLKESYLILKDEKARKAFDDLLRVKRDQQQRQSQYDSKKRKMMADLDERERSSFAPDRTRQERDNEERIARVFKEECDRIRAMHAKKAGAGTPKVNADFGTSGTNGESAGNGASLDPSKALKVTWEGGVEDYSAQRLRELFGEFGDVEDIVIRSQKKKKKIGSALVVMASADAAVAALKGVCGDLSNPLLVLPLQKTGQSEFSNVSPFKKFEEPVEPIMINLVGAGHQAKEDSILEKLRKKRATNDGSQKVSEEDDMKMASVSQSPGGGGATVMWQPQEEGLREICGLLEQQISPNSDKPLIWQQLQHFSQFPDFNNYLAFIIARAQGTSVEIRQAAGLLLKNNLRTAFKSMSPSFQQYIKSEMLHSLGASDRHIRSTVGTVICEDIPQELDSEIPGIAERPITVFLPRLYQALLLSMDQYLQGLFGLAQDPAADVRKLPHLVNVIEYMLRANKDTDEEVSLEACEFWSAYSEAQLQSDSLRDFLPRLIPVLLSNMVYTEDDESLVDADEDESFPDRDQDLKPRFHASRFHGGDNEENDDDDIVNIWNLRKCSAAALDVLSNVYAEAILPTLMPLIQAKLATTDDVTWKEREAAVLALGAIAEGCFAGLYPHLSEGIEHQKGHEQFDKVLMGLLRRILDPNKRVLEAACSAFATLEEEAAEALVPRLEIILQHLLCAFGKYQKRNLRIVYDAIGTLADAVGGELNQPQYLNILMPPLIAKWEQLPNSDKDLFPLLECFTSIAQALGPGFYQFAEPVFKRCLNLIQTQLLAKVDPSSAGVQYDREFVVCSLDLLSGIAEGLGSGVENLVCPVHLHPRLSEFLNIAAQQLSNPALQETVAVANNACWAIGELAVKVRQEVSPIVMTVMLCLVPILQHAEGINKSLIENCAITLGRLAWVSPDIVSPHMEHFMQSWCTALSMIRDDVEKEEAFRGLCAMVRANPSGALSSLLHMCIAIASWHEIRSEDLRNEVCQVLNGYKQRLQNGAWDQCMSSLEPPVKDRLAKYQV</sequence>
<dbReference type="InterPro" id="IPR035979">
    <property type="entry name" value="RBD_domain_sf"/>
</dbReference>
<dbReference type="Pfam" id="PF25574">
    <property type="entry name" value="TPR_IMB1"/>
    <property type="match status" value="1"/>
</dbReference>
<evidence type="ECO:0008006" key="13">
    <source>
        <dbReference type="Google" id="ProtNLM"/>
    </source>
</evidence>
<evidence type="ECO:0000259" key="10">
    <source>
        <dbReference type="PROSITE" id="PS50166"/>
    </source>
</evidence>
<evidence type="ECO:0000259" key="9">
    <source>
        <dbReference type="PROSITE" id="PS50102"/>
    </source>
</evidence>
<feature type="compositionally biased region" description="Polar residues" evidence="7">
    <location>
        <begin position="151"/>
        <end position="160"/>
    </location>
</feature>
<name>A0A4Y7K1S4_PAPSO</name>
<evidence type="ECO:0000313" key="11">
    <source>
        <dbReference type="EMBL" id="RZC66796.1"/>
    </source>
</evidence>
<dbReference type="PROSITE" id="PS50166">
    <property type="entry name" value="IMPORTIN_B_NT"/>
    <property type="match status" value="1"/>
</dbReference>
<dbReference type="PROSITE" id="PS50076">
    <property type="entry name" value="DNAJ_2"/>
    <property type="match status" value="1"/>
</dbReference>
<comment type="subcellular location">
    <subcellularLocation>
        <location evidence="1">Cytoplasm</location>
    </subcellularLocation>
</comment>
<dbReference type="InterPro" id="IPR001623">
    <property type="entry name" value="DnaJ_domain"/>
</dbReference>
<dbReference type="Pfam" id="PF00226">
    <property type="entry name" value="DnaJ"/>
    <property type="match status" value="1"/>
</dbReference>
<dbReference type="SMART" id="SM00913">
    <property type="entry name" value="IBN_N"/>
    <property type="match status" value="1"/>
</dbReference>
<dbReference type="Gene3D" id="1.10.287.110">
    <property type="entry name" value="DnaJ domain"/>
    <property type="match status" value="1"/>
</dbReference>
<evidence type="ECO:0000256" key="3">
    <source>
        <dbReference type="ARBA" id="ARBA00022490"/>
    </source>
</evidence>
<proteinExistence type="predicted"/>
<dbReference type="InterPro" id="IPR012677">
    <property type="entry name" value="Nucleotide-bd_a/b_plait_sf"/>
</dbReference>
<dbReference type="SUPFAM" id="SSF46565">
    <property type="entry name" value="Chaperone J-domain"/>
    <property type="match status" value="1"/>
</dbReference>
<dbReference type="PANTHER" id="PTHR10527">
    <property type="entry name" value="IMPORTIN BETA"/>
    <property type="match status" value="1"/>
</dbReference>
<dbReference type="GO" id="GO:0005737">
    <property type="term" value="C:cytoplasm"/>
    <property type="evidence" value="ECO:0007669"/>
    <property type="project" value="UniProtKB-SubCell"/>
</dbReference>
<dbReference type="SUPFAM" id="SSF48371">
    <property type="entry name" value="ARM repeat"/>
    <property type="match status" value="1"/>
</dbReference>
<protein>
    <recommendedName>
        <fullName evidence="13">J domain-containing protein</fullName>
    </recommendedName>
</protein>
<evidence type="ECO:0000256" key="7">
    <source>
        <dbReference type="SAM" id="MobiDB-lite"/>
    </source>
</evidence>
<dbReference type="InterPro" id="IPR058584">
    <property type="entry name" value="IMB1_TNPO1-like_TPR"/>
</dbReference>
<feature type="domain" description="J" evidence="8">
    <location>
        <begin position="4"/>
        <end position="74"/>
    </location>
</feature>
<dbReference type="CDD" id="cd06257">
    <property type="entry name" value="DnaJ"/>
    <property type="match status" value="1"/>
</dbReference>
<keyword evidence="2" id="KW-0813">Transport</keyword>
<dbReference type="Gene3D" id="3.30.70.330">
    <property type="match status" value="1"/>
</dbReference>
<feature type="region of interest" description="Disordered" evidence="7">
    <location>
        <begin position="78"/>
        <end position="118"/>
    </location>
</feature>
<dbReference type="InterPro" id="IPR036869">
    <property type="entry name" value="J_dom_sf"/>
</dbReference>
<dbReference type="Gene3D" id="1.25.10.10">
    <property type="entry name" value="Leucine-rich Repeat Variant"/>
    <property type="match status" value="2"/>
</dbReference>
<evidence type="ECO:0000256" key="4">
    <source>
        <dbReference type="ARBA" id="ARBA00022737"/>
    </source>
</evidence>
<feature type="domain" description="Importin N-terminal" evidence="10">
    <location>
        <begin position="354"/>
        <end position="422"/>
    </location>
</feature>
<dbReference type="InterPro" id="IPR040122">
    <property type="entry name" value="Importin_beta"/>
</dbReference>
<dbReference type="InterPro" id="IPR011989">
    <property type="entry name" value="ARM-like"/>
</dbReference>
<dbReference type="Pfam" id="PF00076">
    <property type="entry name" value="RRM_1"/>
    <property type="match status" value="1"/>
</dbReference>
<dbReference type="InterPro" id="IPR034254">
    <property type="entry name" value="DNAJC17_RRM"/>
</dbReference>
<dbReference type="EMBL" id="CM010720">
    <property type="protein sequence ID" value="RZC66796.1"/>
    <property type="molecule type" value="Genomic_DNA"/>
</dbReference>
<dbReference type="SUPFAM" id="SSF54928">
    <property type="entry name" value="RNA-binding domain, RBD"/>
    <property type="match status" value="1"/>
</dbReference>